<keyword evidence="4" id="KW-0804">Transcription</keyword>
<dbReference type="InterPro" id="IPR036388">
    <property type="entry name" value="WH-like_DNA-bd_sf"/>
</dbReference>
<protein>
    <submittedName>
        <fullName evidence="6">DNA-directed RNA polymerase sigma 70 factor</fullName>
    </submittedName>
</protein>
<dbReference type="Pfam" id="PF04539">
    <property type="entry name" value="Sigma70_r3"/>
    <property type="match status" value="1"/>
</dbReference>
<dbReference type="Gene3D" id="1.10.601.10">
    <property type="entry name" value="RNA Polymerase Primary Sigma Factor"/>
    <property type="match status" value="1"/>
</dbReference>
<keyword evidence="7" id="KW-1185">Reference proteome</keyword>
<dbReference type="eggNOG" id="COG0568">
    <property type="taxonomic scope" value="Bacteria"/>
</dbReference>
<dbReference type="Proteomes" id="UP000001520">
    <property type="component" value="Chromosome"/>
</dbReference>
<dbReference type="STRING" id="639282.DEFDS_1924"/>
<dbReference type="GO" id="GO:0006352">
    <property type="term" value="P:DNA-templated transcription initiation"/>
    <property type="evidence" value="ECO:0007669"/>
    <property type="project" value="InterPro"/>
</dbReference>
<dbReference type="PANTHER" id="PTHR30603">
    <property type="entry name" value="RNA POLYMERASE SIGMA FACTOR RPO"/>
    <property type="match status" value="1"/>
</dbReference>
<keyword evidence="2" id="KW-0731">Sigma factor</keyword>
<dbReference type="InterPro" id="IPR007624">
    <property type="entry name" value="RNA_pol_sigma70_r3"/>
</dbReference>
<keyword evidence="6" id="KW-0240">DNA-directed RNA polymerase</keyword>
<dbReference type="SUPFAM" id="SSF88946">
    <property type="entry name" value="Sigma2 domain of RNA polymerase sigma factors"/>
    <property type="match status" value="1"/>
</dbReference>
<evidence type="ECO:0000313" key="6">
    <source>
        <dbReference type="EMBL" id="BAI81375.1"/>
    </source>
</evidence>
<evidence type="ECO:0000313" key="7">
    <source>
        <dbReference type="Proteomes" id="UP000001520"/>
    </source>
</evidence>
<dbReference type="EMBL" id="AP011529">
    <property type="protein sequence ID" value="BAI81375.1"/>
    <property type="molecule type" value="Genomic_DNA"/>
</dbReference>
<dbReference type="GO" id="GO:0000428">
    <property type="term" value="C:DNA-directed RNA polymerase complex"/>
    <property type="evidence" value="ECO:0007669"/>
    <property type="project" value="UniProtKB-KW"/>
</dbReference>
<dbReference type="Pfam" id="PF00140">
    <property type="entry name" value="Sigma70_r1_2"/>
    <property type="match status" value="1"/>
</dbReference>
<dbReference type="InterPro" id="IPR050239">
    <property type="entry name" value="Sigma-70_RNA_pol_init_factors"/>
</dbReference>
<dbReference type="Gene3D" id="1.10.10.10">
    <property type="entry name" value="Winged helix-like DNA-binding domain superfamily/Winged helix DNA-binding domain"/>
    <property type="match status" value="2"/>
</dbReference>
<dbReference type="PROSITE" id="PS00716">
    <property type="entry name" value="SIGMA70_2"/>
    <property type="match status" value="1"/>
</dbReference>
<dbReference type="KEGG" id="ddf:DEFDS_1924"/>
<keyword evidence="1" id="KW-0805">Transcription regulation</keyword>
<dbReference type="InterPro" id="IPR013325">
    <property type="entry name" value="RNA_pol_sigma_r2"/>
</dbReference>
<dbReference type="Pfam" id="PF04542">
    <property type="entry name" value="Sigma70_r2"/>
    <property type="match status" value="1"/>
</dbReference>
<dbReference type="AlphaFoldDB" id="D3P9I5"/>
<keyword evidence="3" id="KW-0238">DNA-binding</keyword>
<proteinExistence type="predicted"/>
<dbReference type="InterPro" id="IPR007627">
    <property type="entry name" value="RNA_pol_sigma70_r2"/>
</dbReference>
<organism evidence="6 7">
    <name type="scientific">Deferribacter desulfuricans (strain DSM 14783 / JCM 11476 / NBRC 101012 / SSM1)</name>
    <dbReference type="NCBI Taxonomy" id="639282"/>
    <lineage>
        <taxon>Bacteria</taxon>
        <taxon>Pseudomonadati</taxon>
        <taxon>Deferribacterota</taxon>
        <taxon>Deferribacteres</taxon>
        <taxon>Deferribacterales</taxon>
        <taxon>Deferribacteraceae</taxon>
        <taxon>Deferribacter</taxon>
    </lineage>
</organism>
<accession>D3P9I5</accession>
<dbReference type="PRINTS" id="PR00046">
    <property type="entry name" value="SIGMA70FCT"/>
</dbReference>
<evidence type="ECO:0000256" key="2">
    <source>
        <dbReference type="ARBA" id="ARBA00023082"/>
    </source>
</evidence>
<dbReference type="CDD" id="cd06171">
    <property type="entry name" value="Sigma70_r4"/>
    <property type="match status" value="1"/>
</dbReference>
<dbReference type="InterPro" id="IPR000943">
    <property type="entry name" value="RNA_pol_sigma70"/>
</dbReference>
<gene>
    <name evidence="6" type="ordered locus">DEFDS_1924</name>
</gene>
<evidence type="ECO:0000256" key="3">
    <source>
        <dbReference type="ARBA" id="ARBA00023125"/>
    </source>
</evidence>
<dbReference type="GO" id="GO:0003677">
    <property type="term" value="F:DNA binding"/>
    <property type="evidence" value="ECO:0007669"/>
    <property type="project" value="UniProtKB-KW"/>
</dbReference>
<reference evidence="6 7" key="1">
    <citation type="journal article" date="2010" name="DNA Res.">
        <title>Bacterial lifestyle in a deep-sea hydrothermal vent chimney revealed by the genome sequence of the thermophilic bacterium Deferribacter desulfuricans SSM1.</title>
        <authorList>
            <person name="Takaki Y."/>
            <person name="Shimamura S."/>
            <person name="Nakagawa S."/>
            <person name="Fukuhara Y."/>
            <person name="Horikawa H."/>
            <person name="Ankai A."/>
            <person name="Harada T."/>
            <person name="Hosoyama A."/>
            <person name="Oguchi A."/>
            <person name="Fukui S."/>
            <person name="Fujita N."/>
            <person name="Takami H."/>
            <person name="Takai K."/>
        </authorList>
    </citation>
    <scope>NUCLEOTIDE SEQUENCE [LARGE SCALE GENOMIC DNA]</scope>
    <source>
        <strain evidence="7">DSM 14783 / JCM 11476 / NBRC 101012 / SSM1</strain>
    </source>
</reference>
<name>D3P9I5_DEFDS</name>
<dbReference type="HOGENOM" id="CLU_014793_3_5_0"/>
<evidence type="ECO:0000259" key="5">
    <source>
        <dbReference type="PROSITE" id="PS00716"/>
    </source>
</evidence>
<dbReference type="Pfam" id="PF04545">
    <property type="entry name" value="Sigma70_r4"/>
    <property type="match status" value="1"/>
</dbReference>
<dbReference type="SUPFAM" id="SSF88659">
    <property type="entry name" value="Sigma3 and sigma4 domains of RNA polymerase sigma factors"/>
    <property type="match status" value="2"/>
</dbReference>
<dbReference type="NCBIfam" id="TIGR02937">
    <property type="entry name" value="sigma70-ECF"/>
    <property type="match status" value="1"/>
</dbReference>
<dbReference type="GO" id="GO:0016987">
    <property type="term" value="F:sigma factor activity"/>
    <property type="evidence" value="ECO:0007669"/>
    <property type="project" value="UniProtKB-KW"/>
</dbReference>
<dbReference type="InterPro" id="IPR014284">
    <property type="entry name" value="RNA_pol_sigma-70_dom"/>
</dbReference>
<dbReference type="PANTHER" id="PTHR30603:SF47">
    <property type="entry name" value="RNA POLYMERASE SIGMA FACTOR SIGD, CHLOROPLASTIC"/>
    <property type="match status" value="1"/>
</dbReference>
<evidence type="ECO:0000256" key="1">
    <source>
        <dbReference type="ARBA" id="ARBA00023015"/>
    </source>
</evidence>
<dbReference type="InterPro" id="IPR013324">
    <property type="entry name" value="RNA_pol_sigma_r3/r4-like"/>
</dbReference>
<feature type="domain" description="RNA polymerase sigma-70" evidence="5">
    <location>
        <begin position="273"/>
        <end position="299"/>
    </location>
</feature>
<evidence type="ECO:0000256" key="4">
    <source>
        <dbReference type="ARBA" id="ARBA00023163"/>
    </source>
</evidence>
<dbReference type="InterPro" id="IPR009042">
    <property type="entry name" value="RNA_pol_sigma70_r1_2"/>
</dbReference>
<dbReference type="InterPro" id="IPR007630">
    <property type="entry name" value="RNA_pol_sigma70_r4"/>
</dbReference>
<sequence length="313" mass="35665">MVINGGGMEDINTDKNKELVEIDESLDEKDFVEIPLITDISEDGLKNYLNRISQFQPLSREEEYELGKRIQQGDKKALEKLVLSNLKFVVSIANRYKNTGLPLADIINQGNLGLLEAAKRFDPERGVKFISYAVWWIRQAIIQALAEQSGTVKLPLKQASILYKINEAIEVLSKELGREPTPDEIAVYLDMDPADIENVLRVSRNYLSLEAPIKDGEDRAFIDLLESGGKSVEEEIFLNTLKANIEEIVDELNEREAQIIKWRFGLEGETPKTLEEIGEILNISRERVRQIEARALNKLKKKALKRKLNDFLN</sequence>